<reference evidence="1 2" key="1">
    <citation type="submission" date="2019-02" db="EMBL/GenBank/DDBJ databases">
        <title>Opniocepnalus argus genome.</title>
        <authorList>
            <person name="Zhou C."/>
            <person name="Xiao S."/>
        </authorList>
    </citation>
    <scope>NUCLEOTIDE SEQUENCE [LARGE SCALE GENOMIC DNA]</scope>
    <source>
        <strain evidence="1">OARG1902GOOAL</strain>
        <tissue evidence="1">Muscle</tissue>
    </source>
</reference>
<dbReference type="EMBL" id="CM015724">
    <property type="protein sequence ID" value="KAF3697818.1"/>
    <property type="molecule type" value="Genomic_DNA"/>
</dbReference>
<evidence type="ECO:0000313" key="2">
    <source>
        <dbReference type="Proteomes" id="UP000503349"/>
    </source>
</evidence>
<dbReference type="Proteomes" id="UP000503349">
    <property type="component" value="Chromosome 13"/>
</dbReference>
<keyword evidence="2" id="KW-1185">Reference proteome</keyword>
<dbReference type="AlphaFoldDB" id="A0A6G1Q6D1"/>
<gene>
    <name evidence="1" type="ORF">EXN66_Car013499</name>
</gene>
<name>A0A6G1Q6D1_CHAAH</name>
<proteinExistence type="predicted"/>
<organism evidence="1 2">
    <name type="scientific">Channa argus</name>
    <name type="common">Northern snakehead</name>
    <name type="synonym">Ophicephalus argus</name>
    <dbReference type="NCBI Taxonomy" id="215402"/>
    <lineage>
        <taxon>Eukaryota</taxon>
        <taxon>Metazoa</taxon>
        <taxon>Chordata</taxon>
        <taxon>Craniata</taxon>
        <taxon>Vertebrata</taxon>
        <taxon>Euteleostomi</taxon>
        <taxon>Actinopterygii</taxon>
        <taxon>Neopterygii</taxon>
        <taxon>Teleostei</taxon>
        <taxon>Neoteleostei</taxon>
        <taxon>Acanthomorphata</taxon>
        <taxon>Anabantaria</taxon>
        <taxon>Anabantiformes</taxon>
        <taxon>Channoidei</taxon>
        <taxon>Channidae</taxon>
        <taxon>Channa</taxon>
    </lineage>
</organism>
<reference evidence="2" key="2">
    <citation type="submission" date="2019-02" db="EMBL/GenBank/DDBJ databases">
        <title>Opniocepnalus argus Var Kimnra genome.</title>
        <authorList>
            <person name="Zhou C."/>
            <person name="Xiao S."/>
        </authorList>
    </citation>
    <scope>NUCLEOTIDE SEQUENCE [LARGE SCALE GENOMIC DNA]</scope>
</reference>
<sequence length="107" mass="11759">MNVELSILCTSSAVQQSVFMVMGLCRKDVDDALLMLKNLCQAQCSTQIFRKEDLASITQGDVKSLKHLVDILGLHVEEDQSDPGTLTVSGLKDGVNQMVQMIETFVL</sequence>
<evidence type="ECO:0000313" key="1">
    <source>
        <dbReference type="EMBL" id="KAF3697818.1"/>
    </source>
</evidence>
<accession>A0A6G1Q6D1</accession>
<protein>
    <submittedName>
        <fullName evidence="1">Uncharacterized protein</fullName>
    </submittedName>
</protein>